<protein>
    <recommendedName>
        <fullName evidence="13">AraC family transcriptional regulator</fullName>
    </recommendedName>
</protein>
<proteinExistence type="predicted"/>
<dbReference type="InterPro" id="IPR051552">
    <property type="entry name" value="HptR"/>
</dbReference>
<dbReference type="AlphaFoldDB" id="A0A098M9S1"/>
<dbReference type="RefSeq" id="WP_036649053.1">
    <property type="nucleotide sequence ID" value="NZ_JQCR01000002.1"/>
</dbReference>
<dbReference type="OrthoDB" id="159632at2"/>
<dbReference type="GO" id="GO:0005737">
    <property type="term" value="C:cytoplasm"/>
    <property type="evidence" value="ECO:0007669"/>
    <property type="project" value="UniProtKB-SubCell"/>
</dbReference>
<accession>A0A098M9S1</accession>
<evidence type="ECO:0000313" key="11">
    <source>
        <dbReference type="EMBL" id="KGE18796.1"/>
    </source>
</evidence>
<evidence type="ECO:0000256" key="2">
    <source>
        <dbReference type="ARBA" id="ARBA00022490"/>
    </source>
</evidence>
<sequence>MRNLMVVEDETLIRMGLKVMFDWESLGIHWAAEAGNGKEALEMMEREAIDIVFTDIRMPVMDGLELMKACKDKYPDVKFVILSSYTDYEYTREAVRLGAFDYIVKTSINKQELETLLTRLLQSLPERQQSQLAPVSRLELKSYCLENMLMHEGVKPSSVDKQIFQIPFWNGNTHVFIASLKGKELDDNGWIRSLHVIISEHIRQMGRSDTALYKNGAVLLFMCSLTYSDEEIRRVQEELEWKITRFLDTQPDIIKLGGKYEWSKIRRQINEHLVHFGNDGIPASTTLIKAQEYIRQNYHLSIGLEQAAEAAKVTPNYLSRLFKQETGQSFIRYIGNLKLEKAKQLLLEGTAVSKVGEEIGYPNPRYFSKWFKILTGMTPIEFKTSNKQDR</sequence>
<dbReference type="Proteomes" id="UP000029734">
    <property type="component" value="Unassembled WGS sequence"/>
</dbReference>
<dbReference type="SMART" id="SM00342">
    <property type="entry name" value="HTH_ARAC"/>
    <property type="match status" value="1"/>
</dbReference>
<keyword evidence="5" id="KW-0805">Transcription regulation</keyword>
<reference evidence="11 12" key="2">
    <citation type="submission" date="2014-10" db="EMBL/GenBank/DDBJ databases">
        <title>Comparative genomics of the Paenibacillus odorifer group.</title>
        <authorList>
            <person name="Tsai Y.-C."/>
            <person name="Martin N."/>
            <person name="Korlach J."/>
            <person name="Wiedmann M."/>
        </authorList>
    </citation>
    <scope>NUCLEOTIDE SEQUENCE [LARGE SCALE GENOMIC DNA]</scope>
    <source>
        <strain evidence="11 12">DSM 18334</strain>
    </source>
</reference>
<evidence type="ECO:0000259" key="9">
    <source>
        <dbReference type="PROSITE" id="PS01124"/>
    </source>
</evidence>
<dbReference type="CDD" id="cd17536">
    <property type="entry name" value="REC_YesN-like"/>
    <property type="match status" value="1"/>
</dbReference>
<dbReference type="STRING" id="268407.PWYN_04995"/>
<keyword evidence="4" id="KW-0902">Two-component regulatory system</keyword>
<evidence type="ECO:0000259" key="10">
    <source>
        <dbReference type="PROSITE" id="PS50110"/>
    </source>
</evidence>
<comment type="subcellular location">
    <subcellularLocation>
        <location evidence="1">Cytoplasm</location>
    </subcellularLocation>
</comment>
<gene>
    <name evidence="11" type="ORF">PWYN_04995</name>
</gene>
<dbReference type="Gene3D" id="3.40.50.2300">
    <property type="match status" value="1"/>
</dbReference>
<dbReference type="Pfam" id="PF00072">
    <property type="entry name" value="Response_reg"/>
    <property type="match status" value="1"/>
</dbReference>
<evidence type="ECO:0000256" key="4">
    <source>
        <dbReference type="ARBA" id="ARBA00023012"/>
    </source>
</evidence>
<dbReference type="eggNOG" id="COG2207">
    <property type="taxonomic scope" value="Bacteria"/>
</dbReference>
<evidence type="ECO:0000256" key="8">
    <source>
        <dbReference type="PROSITE-ProRule" id="PRU00169"/>
    </source>
</evidence>
<feature type="domain" description="Response regulatory" evidence="10">
    <location>
        <begin position="3"/>
        <end position="120"/>
    </location>
</feature>
<keyword evidence="2" id="KW-0963">Cytoplasm</keyword>
<dbReference type="SUPFAM" id="SSF52172">
    <property type="entry name" value="CheY-like"/>
    <property type="match status" value="1"/>
</dbReference>
<reference evidence="11 12" key="1">
    <citation type="submission" date="2014-08" db="EMBL/GenBank/DDBJ databases">
        <authorList>
            <person name="den Bakker H.C."/>
        </authorList>
    </citation>
    <scope>NUCLEOTIDE SEQUENCE [LARGE SCALE GENOMIC DNA]</scope>
    <source>
        <strain evidence="11 12">DSM 18334</strain>
    </source>
</reference>
<evidence type="ECO:0000256" key="7">
    <source>
        <dbReference type="ARBA" id="ARBA00023163"/>
    </source>
</evidence>
<keyword evidence="6" id="KW-0238">DNA-binding</keyword>
<dbReference type="EMBL" id="JQCR01000002">
    <property type="protein sequence ID" value="KGE18796.1"/>
    <property type="molecule type" value="Genomic_DNA"/>
</dbReference>
<evidence type="ECO:0000256" key="5">
    <source>
        <dbReference type="ARBA" id="ARBA00023015"/>
    </source>
</evidence>
<dbReference type="PANTHER" id="PTHR42713">
    <property type="entry name" value="HISTIDINE KINASE-RELATED"/>
    <property type="match status" value="1"/>
</dbReference>
<evidence type="ECO:0008006" key="13">
    <source>
        <dbReference type="Google" id="ProtNLM"/>
    </source>
</evidence>
<evidence type="ECO:0000313" key="12">
    <source>
        <dbReference type="Proteomes" id="UP000029734"/>
    </source>
</evidence>
<dbReference type="InterPro" id="IPR009057">
    <property type="entry name" value="Homeodomain-like_sf"/>
</dbReference>
<comment type="caution">
    <text evidence="11">The sequence shown here is derived from an EMBL/GenBank/DDBJ whole genome shotgun (WGS) entry which is preliminary data.</text>
</comment>
<dbReference type="Gene3D" id="1.10.10.60">
    <property type="entry name" value="Homeodomain-like"/>
    <property type="match status" value="2"/>
</dbReference>
<dbReference type="eggNOG" id="COG4753">
    <property type="taxonomic scope" value="Bacteria"/>
</dbReference>
<dbReference type="InterPro" id="IPR001789">
    <property type="entry name" value="Sig_transdc_resp-reg_receiver"/>
</dbReference>
<evidence type="ECO:0000256" key="3">
    <source>
        <dbReference type="ARBA" id="ARBA00022553"/>
    </source>
</evidence>
<keyword evidence="7" id="KW-0804">Transcription</keyword>
<dbReference type="InterPro" id="IPR011006">
    <property type="entry name" value="CheY-like_superfamily"/>
</dbReference>
<dbReference type="SUPFAM" id="SSF46689">
    <property type="entry name" value="Homeodomain-like"/>
    <property type="match status" value="2"/>
</dbReference>
<feature type="modified residue" description="4-aspartylphosphate" evidence="8">
    <location>
        <position position="55"/>
    </location>
</feature>
<dbReference type="PROSITE" id="PS50110">
    <property type="entry name" value="RESPONSE_REGULATORY"/>
    <property type="match status" value="1"/>
</dbReference>
<evidence type="ECO:0000256" key="1">
    <source>
        <dbReference type="ARBA" id="ARBA00004496"/>
    </source>
</evidence>
<dbReference type="PROSITE" id="PS01124">
    <property type="entry name" value="HTH_ARAC_FAMILY_2"/>
    <property type="match status" value="1"/>
</dbReference>
<feature type="domain" description="HTH araC/xylS-type" evidence="9">
    <location>
        <begin position="288"/>
        <end position="385"/>
    </location>
</feature>
<dbReference type="InterPro" id="IPR018060">
    <property type="entry name" value="HTH_AraC"/>
</dbReference>
<organism evidence="11 12">
    <name type="scientific">Paenibacillus wynnii</name>
    <dbReference type="NCBI Taxonomy" id="268407"/>
    <lineage>
        <taxon>Bacteria</taxon>
        <taxon>Bacillati</taxon>
        <taxon>Bacillota</taxon>
        <taxon>Bacilli</taxon>
        <taxon>Bacillales</taxon>
        <taxon>Paenibacillaceae</taxon>
        <taxon>Paenibacillus</taxon>
    </lineage>
</organism>
<dbReference type="SMART" id="SM00448">
    <property type="entry name" value="REC"/>
    <property type="match status" value="1"/>
</dbReference>
<name>A0A098M9S1_9BACL</name>
<dbReference type="PANTHER" id="PTHR42713:SF3">
    <property type="entry name" value="TRANSCRIPTIONAL REGULATORY PROTEIN HPTR"/>
    <property type="match status" value="1"/>
</dbReference>
<dbReference type="GO" id="GO:0000160">
    <property type="term" value="P:phosphorelay signal transduction system"/>
    <property type="evidence" value="ECO:0007669"/>
    <property type="project" value="UniProtKB-KW"/>
</dbReference>
<dbReference type="GO" id="GO:0043565">
    <property type="term" value="F:sequence-specific DNA binding"/>
    <property type="evidence" value="ECO:0007669"/>
    <property type="project" value="InterPro"/>
</dbReference>
<dbReference type="GO" id="GO:0003700">
    <property type="term" value="F:DNA-binding transcription factor activity"/>
    <property type="evidence" value="ECO:0007669"/>
    <property type="project" value="InterPro"/>
</dbReference>
<dbReference type="Pfam" id="PF12833">
    <property type="entry name" value="HTH_18"/>
    <property type="match status" value="1"/>
</dbReference>
<evidence type="ECO:0000256" key="6">
    <source>
        <dbReference type="ARBA" id="ARBA00023125"/>
    </source>
</evidence>
<keyword evidence="3 8" id="KW-0597">Phosphoprotein</keyword>
<keyword evidence="12" id="KW-1185">Reference proteome</keyword>